<name>V3Z9J3_LOTGI</name>
<evidence type="ECO:0000256" key="1">
    <source>
        <dbReference type="ARBA" id="ARBA00004123"/>
    </source>
</evidence>
<dbReference type="GO" id="GO:0017069">
    <property type="term" value="F:snRNA binding"/>
    <property type="evidence" value="ECO:0007669"/>
    <property type="project" value="TreeGrafter"/>
</dbReference>
<dbReference type="RefSeq" id="XP_009061785.1">
    <property type="nucleotide sequence ID" value="XM_009063537.1"/>
</dbReference>
<evidence type="ECO:0000313" key="9">
    <source>
        <dbReference type="Proteomes" id="UP000030746"/>
    </source>
</evidence>
<dbReference type="Proteomes" id="UP000030746">
    <property type="component" value="Unassembled WGS sequence"/>
</dbReference>
<organism evidence="8 9">
    <name type="scientific">Lottia gigantea</name>
    <name type="common">Giant owl limpet</name>
    <dbReference type="NCBI Taxonomy" id="225164"/>
    <lineage>
        <taxon>Eukaryota</taxon>
        <taxon>Metazoa</taxon>
        <taxon>Spiralia</taxon>
        <taxon>Lophotrochozoa</taxon>
        <taxon>Mollusca</taxon>
        <taxon>Gastropoda</taxon>
        <taxon>Patellogastropoda</taxon>
        <taxon>Lottioidea</taxon>
        <taxon>Lottiidae</taxon>
        <taxon>Lottia</taxon>
    </lineage>
</organism>
<dbReference type="CTD" id="20244331"/>
<evidence type="ECO:0000256" key="3">
    <source>
        <dbReference type="ARBA" id="ARBA00023242"/>
    </source>
</evidence>
<dbReference type="OrthoDB" id="6159137at2759"/>
<sequence>MDNSWSPFVKKKYNPLQVGSIDGTDTADIHDNGIVRALDAKYKSNKKVIGNPESTLFIARLSKKTDEDTIMKAFKKYGPIKHCRLIRDIVTGFSKCYAFLEFDNEDTALTAFNSTSYNLILDGHEVLVDRECERVLEGWVPRRLGGGFGGKKESGQLRFGCKDRPFRKPYSLERKEKEFRGRTENSYSRNKEQSYNRRYDK</sequence>
<dbReference type="AlphaFoldDB" id="V3Z9J3"/>
<dbReference type="GO" id="GO:0000398">
    <property type="term" value="P:mRNA splicing, via spliceosome"/>
    <property type="evidence" value="ECO:0007669"/>
    <property type="project" value="TreeGrafter"/>
</dbReference>
<keyword evidence="9" id="KW-1185">Reference proteome</keyword>
<dbReference type="GO" id="GO:0071011">
    <property type="term" value="C:precatalytic spliceosome"/>
    <property type="evidence" value="ECO:0007669"/>
    <property type="project" value="TreeGrafter"/>
</dbReference>
<evidence type="ECO:0000313" key="8">
    <source>
        <dbReference type="EMBL" id="ESO87593.1"/>
    </source>
</evidence>
<dbReference type="HOGENOM" id="CLU_035088_1_1_1"/>
<gene>
    <name evidence="8" type="ORF">LOTGIDRAFT_179268</name>
</gene>
<dbReference type="SMART" id="SM00360">
    <property type="entry name" value="RRM"/>
    <property type="match status" value="1"/>
</dbReference>
<dbReference type="FunFam" id="3.30.70.330:FF:000132">
    <property type="entry name" value="Small nuclear ribonucleoprotein U11/U12 subunit 35"/>
    <property type="match status" value="1"/>
</dbReference>
<feature type="domain" description="RRM" evidence="7">
    <location>
        <begin position="54"/>
        <end position="133"/>
    </location>
</feature>
<protein>
    <recommendedName>
        <fullName evidence="2">U11/U12 small nuclear ribonucleoprotein 35 kDa protein</fullName>
    </recommendedName>
    <alternativeName>
        <fullName evidence="4">U1 snRNP-binding protein homolog</fullName>
    </alternativeName>
</protein>
<keyword evidence="3" id="KW-0539">Nucleus</keyword>
<dbReference type="GO" id="GO:0003729">
    <property type="term" value="F:mRNA binding"/>
    <property type="evidence" value="ECO:0007669"/>
    <property type="project" value="TreeGrafter"/>
</dbReference>
<dbReference type="PROSITE" id="PS50102">
    <property type="entry name" value="RRM"/>
    <property type="match status" value="1"/>
</dbReference>
<dbReference type="Gene3D" id="3.30.70.330">
    <property type="match status" value="1"/>
</dbReference>
<evidence type="ECO:0000259" key="7">
    <source>
        <dbReference type="PROSITE" id="PS50102"/>
    </source>
</evidence>
<proteinExistence type="predicted"/>
<dbReference type="PANTHER" id="PTHR13952:SF6">
    <property type="entry name" value="U11_U12 SMALL NUCLEAR RIBONUCLEOPROTEIN 35 KDA PROTEIN"/>
    <property type="match status" value="1"/>
</dbReference>
<evidence type="ECO:0000256" key="2">
    <source>
        <dbReference type="ARBA" id="ARBA00021080"/>
    </source>
</evidence>
<dbReference type="STRING" id="225164.V3Z9J3"/>
<dbReference type="InterPro" id="IPR051183">
    <property type="entry name" value="U1_U11-U12_snRNP_70-35kDa"/>
</dbReference>
<keyword evidence="5" id="KW-0694">RNA-binding</keyword>
<comment type="subcellular location">
    <subcellularLocation>
        <location evidence="1">Nucleus</location>
    </subcellularLocation>
</comment>
<dbReference type="SUPFAM" id="SSF54928">
    <property type="entry name" value="RNA-binding domain, RBD"/>
    <property type="match status" value="1"/>
</dbReference>
<dbReference type="GeneID" id="20244331"/>
<dbReference type="InterPro" id="IPR012677">
    <property type="entry name" value="Nucleotide-bd_a/b_plait_sf"/>
</dbReference>
<dbReference type="OMA" id="FERSRVM"/>
<evidence type="ECO:0000256" key="6">
    <source>
        <dbReference type="SAM" id="MobiDB-lite"/>
    </source>
</evidence>
<dbReference type="InterPro" id="IPR000504">
    <property type="entry name" value="RRM_dom"/>
</dbReference>
<evidence type="ECO:0000256" key="5">
    <source>
        <dbReference type="PROSITE-ProRule" id="PRU00176"/>
    </source>
</evidence>
<dbReference type="InterPro" id="IPR035979">
    <property type="entry name" value="RBD_domain_sf"/>
</dbReference>
<reference evidence="8 9" key="1">
    <citation type="journal article" date="2013" name="Nature">
        <title>Insights into bilaterian evolution from three spiralian genomes.</title>
        <authorList>
            <person name="Simakov O."/>
            <person name="Marletaz F."/>
            <person name="Cho S.J."/>
            <person name="Edsinger-Gonzales E."/>
            <person name="Havlak P."/>
            <person name="Hellsten U."/>
            <person name="Kuo D.H."/>
            <person name="Larsson T."/>
            <person name="Lv J."/>
            <person name="Arendt D."/>
            <person name="Savage R."/>
            <person name="Osoegawa K."/>
            <person name="de Jong P."/>
            <person name="Grimwood J."/>
            <person name="Chapman J.A."/>
            <person name="Shapiro H."/>
            <person name="Aerts A."/>
            <person name="Otillar R.P."/>
            <person name="Terry A.Y."/>
            <person name="Boore J.L."/>
            <person name="Grigoriev I.V."/>
            <person name="Lindberg D.R."/>
            <person name="Seaver E.C."/>
            <person name="Weisblat D.A."/>
            <person name="Putnam N.H."/>
            <person name="Rokhsar D.S."/>
        </authorList>
    </citation>
    <scope>NUCLEOTIDE SEQUENCE [LARGE SCALE GENOMIC DNA]</scope>
</reference>
<evidence type="ECO:0000256" key="4">
    <source>
        <dbReference type="ARBA" id="ARBA00031739"/>
    </source>
</evidence>
<feature type="region of interest" description="Disordered" evidence="6">
    <location>
        <begin position="177"/>
        <end position="201"/>
    </location>
</feature>
<dbReference type="PANTHER" id="PTHR13952">
    <property type="entry name" value="U1 SMALL NUCLEAR RIBONUCLEOPROTEIN 70 KD"/>
    <property type="match status" value="1"/>
</dbReference>
<dbReference type="KEGG" id="lgi:LOTGIDRAFT_179268"/>
<dbReference type="Pfam" id="PF00076">
    <property type="entry name" value="RRM_1"/>
    <property type="match status" value="1"/>
</dbReference>
<accession>V3Z9J3</accession>
<dbReference type="EMBL" id="KB202883">
    <property type="protein sequence ID" value="ESO87593.1"/>
    <property type="molecule type" value="Genomic_DNA"/>
</dbReference>